<keyword evidence="2" id="KW-0489">Methyltransferase</keyword>
<protein>
    <recommendedName>
        <fullName evidence="4">Methyltransferase</fullName>
        <ecNumber evidence="4">2.1.1.-</ecNumber>
    </recommendedName>
</protein>
<proteinExistence type="inferred from homology"/>
<evidence type="ECO:0000256" key="3">
    <source>
        <dbReference type="ARBA" id="ARBA00022679"/>
    </source>
</evidence>
<dbReference type="Pfam" id="PF01555">
    <property type="entry name" value="N6_N4_Mtase"/>
    <property type="match status" value="1"/>
</dbReference>
<dbReference type="InterPro" id="IPR029063">
    <property type="entry name" value="SAM-dependent_MTases_sf"/>
</dbReference>
<evidence type="ECO:0000256" key="1">
    <source>
        <dbReference type="ARBA" id="ARBA00006594"/>
    </source>
</evidence>
<dbReference type="GO" id="GO:0009007">
    <property type="term" value="F:site-specific DNA-methyltransferase (adenine-specific) activity"/>
    <property type="evidence" value="ECO:0007669"/>
    <property type="project" value="TreeGrafter"/>
</dbReference>
<evidence type="ECO:0000259" key="5">
    <source>
        <dbReference type="Pfam" id="PF01555"/>
    </source>
</evidence>
<dbReference type="GO" id="GO:0032259">
    <property type="term" value="P:methylation"/>
    <property type="evidence" value="ECO:0007669"/>
    <property type="project" value="UniProtKB-KW"/>
</dbReference>
<dbReference type="Gene3D" id="3.40.50.150">
    <property type="entry name" value="Vaccinia Virus protein VP39"/>
    <property type="match status" value="1"/>
</dbReference>
<gene>
    <name evidence="6" type="ORF">COX00_03795</name>
</gene>
<feature type="domain" description="DNA methylase N-4/N-6" evidence="5">
    <location>
        <begin position="24"/>
        <end position="250"/>
    </location>
</feature>
<dbReference type="Proteomes" id="UP000231581">
    <property type="component" value="Unassembled WGS sequence"/>
</dbReference>
<dbReference type="InterPro" id="IPR002052">
    <property type="entry name" value="DNA_methylase_N6_adenine_CS"/>
</dbReference>
<dbReference type="PRINTS" id="PR00508">
    <property type="entry name" value="S21N4MTFRASE"/>
</dbReference>
<organism evidence="6 7">
    <name type="scientific">Candidatus Uhrbacteria bacterium CG22_combo_CG10-13_8_21_14_all_47_17</name>
    <dbReference type="NCBI Taxonomy" id="1975041"/>
    <lineage>
        <taxon>Bacteria</taxon>
        <taxon>Candidatus Uhriibacteriota</taxon>
    </lineage>
</organism>
<evidence type="ECO:0000313" key="7">
    <source>
        <dbReference type="Proteomes" id="UP000231581"/>
    </source>
</evidence>
<sequence length="258" mass="30028">MKEINKIIHGNCIEELKKIPDNSIDLIFADPPYYLQLPKGKRLKRANGTEVIPVDDEWDKFESYEDYDNFTKSWLSECQRIIKPTGSIWVIGMYHNIFRVGTIMQDLGIWFLNDVIWIKTDALPNLNGRRFTNNHETLIWAVKDKTCKNYTFNYEQMKKINGGKQMKDTDWIFGLCRGNERLKDENGIKAHPTQKPLKLIQQVLLTATNKGDLVLDPFFGTGTTGIVAKALDRNWIGIEREQKYVDIANKRILNFKKQ</sequence>
<comment type="caution">
    <text evidence="6">The sequence shown here is derived from an EMBL/GenBank/DDBJ whole genome shotgun (WGS) entry which is preliminary data.</text>
</comment>
<dbReference type="GO" id="GO:0008170">
    <property type="term" value="F:N-methyltransferase activity"/>
    <property type="evidence" value="ECO:0007669"/>
    <property type="project" value="InterPro"/>
</dbReference>
<dbReference type="GO" id="GO:0003677">
    <property type="term" value="F:DNA binding"/>
    <property type="evidence" value="ECO:0007669"/>
    <property type="project" value="InterPro"/>
</dbReference>
<dbReference type="PROSITE" id="PS00092">
    <property type="entry name" value="N6_MTASE"/>
    <property type="match status" value="1"/>
</dbReference>
<dbReference type="InterPro" id="IPR001091">
    <property type="entry name" value="RM_Methyltransferase"/>
</dbReference>
<dbReference type="GO" id="GO:0005737">
    <property type="term" value="C:cytoplasm"/>
    <property type="evidence" value="ECO:0007669"/>
    <property type="project" value="TreeGrafter"/>
</dbReference>
<dbReference type="PANTHER" id="PTHR13370:SF3">
    <property type="entry name" value="TRNA (GUANINE(10)-N2)-METHYLTRANSFERASE HOMOLOG"/>
    <property type="match status" value="1"/>
</dbReference>
<dbReference type="SUPFAM" id="SSF53335">
    <property type="entry name" value="S-adenosyl-L-methionine-dependent methyltransferases"/>
    <property type="match status" value="1"/>
</dbReference>
<evidence type="ECO:0000256" key="2">
    <source>
        <dbReference type="ARBA" id="ARBA00022603"/>
    </source>
</evidence>
<dbReference type="EC" id="2.1.1.-" evidence="4"/>
<evidence type="ECO:0000256" key="4">
    <source>
        <dbReference type="RuleBase" id="RU362026"/>
    </source>
</evidence>
<dbReference type="EMBL" id="PCSZ01000069">
    <property type="protein sequence ID" value="PIP60345.1"/>
    <property type="molecule type" value="Genomic_DNA"/>
</dbReference>
<dbReference type="InterPro" id="IPR002941">
    <property type="entry name" value="DNA_methylase_N4/N6"/>
</dbReference>
<name>A0A2H0BRP2_9BACT</name>
<dbReference type="PANTHER" id="PTHR13370">
    <property type="entry name" value="RNA METHYLASE-RELATED"/>
    <property type="match status" value="1"/>
</dbReference>
<keyword evidence="3" id="KW-0808">Transferase</keyword>
<comment type="similarity">
    <text evidence="1 4">Belongs to the N(4)/N(6)-methyltransferase family.</text>
</comment>
<dbReference type="AlphaFoldDB" id="A0A2H0BRP2"/>
<reference evidence="6 7" key="1">
    <citation type="submission" date="2017-09" db="EMBL/GenBank/DDBJ databases">
        <title>Depth-based differentiation of microbial function through sediment-hosted aquifers and enrichment of novel symbionts in the deep terrestrial subsurface.</title>
        <authorList>
            <person name="Probst A.J."/>
            <person name="Ladd B."/>
            <person name="Jarett J.K."/>
            <person name="Geller-Mcgrath D.E."/>
            <person name="Sieber C.M."/>
            <person name="Emerson J.B."/>
            <person name="Anantharaman K."/>
            <person name="Thomas B.C."/>
            <person name="Malmstrom R."/>
            <person name="Stieglmeier M."/>
            <person name="Klingl A."/>
            <person name="Woyke T."/>
            <person name="Ryan C.M."/>
            <person name="Banfield J.F."/>
        </authorList>
    </citation>
    <scope>NUCLEOTIDE SEQUENCE [LARGE SCALE GENOMIC DNA]</scope>
    <source>
        <strain evidence="6">CG22_combo_CG10-13_8_21_14_all_47_17</strain>
    </source>
</reference>
<accession>A0A2H0BRP2</accession>
<evidence type="ECO:0000313" key="6">
    <source>
        <dbReference type="EMBL" id="PIP60345.1"/>
    </source>
</evidence>